<protein>
    <submittedName>
        <fullName evidence="2">Putative arginyl-tRNA:protein arginylyltransferase</fullName>
    </submittedName>
</protein>
<dbReference type="SUPFAM" id="SSF55729">
    <property type="entry name" value="Acyl-CoA N-acyltransferases (Nat)"/>
    <property type="match status" value="1"/>
</dbReference>
<feature type="domain" description="N-end rule aminoacyl transferase C-terminal" evidence="1">
    <location>
        <begin position="1"/>
        <end position="59"/>
    </location>
</feature>
<dbReference type="InterPro" id="IPR030700">
    <property type="entry name" value="N-end_Aminoacyl_Trfase"/>
</dbReference>
<evidence type="ECO:0000259" key="1">
    <source>
        <dbReference type="Pfam" id="PF04377"/>
    </source>
</evidence>
<accession>S9S6W3</accession>
<dbReference type="GO" id="GO:0005737">
    <property type="term" value="C:cytoplasm"/>
    <property type="evidence" value="ECO:0007669"/>
    <property type="project" value="TreeGrafter"/>
</dbReference>
<dbReference type="Proteomes" id="UP000015346">
    <property type="component" value="Unassembled WGS sequence"/>
</dbReference>
<reference evidence="2 3" key="1">
    <citation type="journal article" date="2013" name="Stand. Genomic Sci.">
        <title>Genome sequence of the reddish-pigmented Rubellimicrobium thermophilum type strain (DSM 16684(T)), a member of the Roseobacter clade.</title>
        <authorList>
            <person name="Fiebig A."/>
            <person name="Riedel T."/>
            <person name="Gronow S."/>
            <person name="Petersen J."/>
            <person name="Klenk H.P."/>
            <person name="Goker M."/>
        </authorList>
    </citation>
    <scope>NUCLEOTIDE SEQUENCE [LARGE SCALE GENOMIC DNA]</scope>
    <source>
        <strain evidence="2 3">DSM 16684</strain>
    </source>
</reference>
<proteinExistence type="predicted"/>
<evidence type="ECO:0000313" key="3">
    <source>
        <dbReference type="Proteomes" id="UP000015346"/>
    </source>
</evidence>
<dbReference type="AlphaFoldDB" id="S9S6W3"/>
<dbReference type="PANTHER" id="PTHR21367">
    <property type="entry name" value="ARGININE-TRNA-PROTEIN TRANSFERASE 1"/>
    <property type="match status" value="1"/>
</dbReference>
<keyword evidence="2" id="KW-0808">Transferase</keyword>
<keyword evidence="3" id="KW-1185">Reference proteome</keyword>
<gene>
    <name evidence="2" type="ORF">ruthe_01656</name>
</gene>
<name>S9S6W3_9RHOB</name>
<dbReference type="HOGENOM" id="CLU_2275398_0_0_5"/>
<dbReference type="PATRIC" id="fig|1123069.3.peg.1628"/>
<dbReference type="STRING" id="1123069.ruthe_01656"/>
<dbReference type="PANTHER" id="PTHR21367:SF1">
    <property type="entry name" value="ARGINYL-TRNA--PROTEIN TRANSFERASE 1"/>
    <property type="match status" value="1"/>
</dbReference>
<evidence type="ECO:0000313" key="2">
    <source>
        <dbReference type="EMBL" id="EPX85935.1"/>
    </source>
</evidence>
<dbReference type="InterPro" id="IPR007472">
    <property type="entry name" value="N-end_Aminoacyl_Trfase_C"/>
</dbReference>
<organism evidence="2 3">
    <name type="scientific">Rubellimicrobium thermophilum DSM 16684</name>
    <dbReference type="NCBI Taxonomy" id="1123069"/>
    <lineage>
        <taxon>Bacteria</taxon>
        <taxon>Pseudomonadati</taxon>
        <taxon>Pseudomonadota</taxon>
        <taxon>Alphaproteobacteria</taxon>
        <taxon>Rhodobacterales</taxon>
        <taxon>Roseobacteraceae</taxon>
        <taxon>Rubellimicrobium</taxon>
    </lineage>
</organism>
<dbReference type="Pfam" id="PF04377">
    <property type="entry name" value="ATE_C"/>
    <property type="match status" value="1"/>
</dbReference>
<comment type="caution">
    <text evidence="2">The sequence shown here is derived from an EMBL/GenBank/DDBJ whole genome shotgun (WGS) entry which is preliminary data.</text>
</comment>
<dbReference type="InterPro" id="IPR016181">
    <property type="entry name" value="Acyl_CoA_acyltransferase"/>
</dbReference>
<dbReference type="EMBL" id="AOLV01000012">
    <property type="protein sequence ID" value="EPX85935.1"/>
    <property type="molecule type" value="Genomic_DNA"/>
</dbReference>
<sequence length="102" mass="11588">MVYSFFEPELSRDSLGTYVILDHVRIAAEMHLPYVYLGYWVPGSAKMGYKARFGALEVYSRGQWLPLRNPADYGADVHPLSVDPIAEQVANIQLPDMRDQRG</sequence>
<dbReference type="GO" id="GO:0004057">
    <property type="term" value="F:arginyl-tRNA--protein transferase activity"/>
    <property type="evidence" value="ECO:0007669"/>
    <property type="project" value="InterPro"/>
</dbReference>